<protein>
    <submittedName>
        <fullName evidence="1">Uncharacterized protein</fullName>
    </submittedName>
</protein>
<gene>
    <name evidence="1" type="ORF">AZI98_00270</name>
</gene>
<dbReference type="InterPro" id="IPR045527">
    <property type="entry name" value="DUF6470"/>
</dbReference>
<dbReference type="Proteomes" id="UP000076476">
    <property type="component" value="Unassembled WGS sequence"/>
</dbReference>
<dbReference type="STRING" id="33936.AZI98_00270"/>
<comment type="caution">
    <text evidence="1">The sequence shown here is derived from an EMBL/GenBank/DDBJ whole genome shotgun (WGS) entry which is preliminary data.</text>
</comment>
<organism evidence="1 2">
    <name type="scientific">Aeribacillus pallidus</name>
    <dbReference type="NCBI Taxonomy" id="33936"/>
    <lineage>
        <taxon>Bacteria</taxon>
        <taxon>Bacillati</taxon>
        <taxon>Bacillota</taxon>
        <taxon>Bacilli</taxon>
        <taxon>Bacillales</taxon>
        <taxon>Bacillaceae</taxon>
        <taxon>Aeribacillus</taxon>
    </lineage>
</organism>
<dbReference type="EMBL" id="LWBR01000001">
    <property type="protein sequence ID" value="KZN98013.1"/>
    <property type="molecule type" value="Genomic_DNA"/>
</dbReference>
<dbReference type="OrthoDB" id="2112831at2"/>
<sequence length="196" mass="22298">MLLPQIRMESQMAKIAISTTPGKQSIKQPKADIDLQPAKVAVEINRTPGKLTIDQTKAWEDRNLADTFRFIEKIAEEGYQAWLEGIARLAEQGDELMKIENGGSPLADQAKENSESPMYEVNVGWIPSLFSVKFDYEPSKLDINWHLKKAEFRAIPNKPIIHYDCGRVDIKIAQYQKLKIGFANLTFKGQNFEMNI</sequence>
<evidence type="ECO:0000313" key="1">
    <source>
        <dbReference type="EMBL" id="KZN98013.1"/>
    </source>
</evidence>
<dbReference type="Pfam" id="PF20074">
    <property type="entry name" value="DUF6470"/>
    <property type="match status" value="1"/>
</dbReference>
<accession>A0A162CAI3</accession>
<reference evidence="1 2" key="1">
    <citation type="submission" date="2016-04" db="EMBL/GenBank/DDBJ databases">
        <title>Draft genome sequence of Aeribacillus pallidus 8m3 from petroleum reservoir.</title>
        <authorList>
            <person name="Poltaraus A.B."/>
            <person name="Nazina T.N."/>
            <person name="Tourova T.P."/>
            <person name="Malakho S.M."/>
            <person name="Korshunova A.V."/>
            <person name="Sokolova D.S."/>
        </authorList>
    </citation>
    <scope>NUCLEOTIDE SEQUENCE [LARGE SCALE GENOMIC DNA]</scope>
    <source>
        <strain evidence="1 2">8m3</strain>
    </source>
</reference>
<proteinExistence type="predicted"/>
<evidence type="ECO:0000313" key="2">
    <source>
        <dbReference type="Proteomes" id="UP000076476"/>
    </source>
</evidence>
<name>A0A162CAI3_9BACI</name>
<keyword evidence="2" id="KW-1185">Reference proteome</keyword>
<dbReference type="AlphaFoldDB" id="A0A162CAI3"/>